<evidence type="ECO:0000256" key="2">
    <source>
        <dbReference type="ARBA" id="ARBA00022679"/>
    </source>
</evidence>
<protein>
    <submittedName>
        <fullName evidence="4">Alpha-(1-2)-phosphatidylinositol mannosyltransferase</fullName>
    </submittedName>
</protein>
<comment type="caution">
    <text evidence="4">The sequence shown here is derived from an EMBL/GenBank/DDBJ whole genome shotgun (WGS) entry which is preliminary data.</text>
</comment>
<sequence length="396" mass="42332">MRIGMVCPYSFDEPGGVQNHAIELCEELLRRGHHVSLIGPGRLRDGLPPFVELGGASIPIRYNGSVARLSFGPRTAHRIRRWIRAGQFDVVHIHEPNSPSYSMLTLAQVEGPIVATYHASASQSRVLRVALPVLRPMLERIQGGIAVSEEARRWQVEMLAGDPVLVPNGVATGAYRNVQPLAGLPPGCPRIMFLGRFDEPRKGLGVLLDAMPRILAQHPTVELVIAGGGSIPGLVNRIRAMGLRHTEGLEPVGQVGPAGAAGPRPGGVRILGRVSDADKAAALAASDIYVAPNTGGESFGIVLVEAMAAGAAVVSSDLPAFTAVSDHGRAAVHFPNGNSHELGDRLIELLSDPEGRRALAERGRQRSVDFDWESVTTRVEQVYDTVVRPGRKVTLT</sequence>
<dbReference type="PANTHER" id="PTHR45947">
    <property type="entry name" value="SULFOQUINOVOSYL TRANSFERASE SQD2"/>
    <property type="match status" value="1"/>
</dbReference>
<proteinExistence type="predicted"/>
<dbReference type="SUPFAM" id="SSF53756">
    <property type="entry name" value="UDP-Glycosyltransferase/glycogen phosphorylase"/>
    <property type="match status" value="1"/>
</dbReference>
<accession>A0A364V820</accession>
<keyword evidence="2 4" id="KW-0808">Transferase</keyword>
<feature type="domain" description="Glycosyltransferase subfamily 4-like N-terminal" evidence="3">
    <location>
        <begin position="14"/>
        <end position="172"/>
    </location>
</feature>
<dbReference type="AlphaFoldDB" id="A0A364V820"/>
<dbReference type="Pfam" id="PF13692">
    <property type="entry name" value="Glyco_trans_1_4"/>
    <property type="match status" value="1"/>
</dbReference>
<gene>
    <name evidence="4" type="ORF">DLJ54_02075</name>
</gene>
<dbReference type="Proteomes" id="UP000251577">
    <property type="component" value="Unassembled WGS sequence"/>
</dbReference>
<organism evidence="4 5">
    <name type="scientific">Corynebacterium heidelbergense</name>
    <dbReference type="NCBI Taxonomy" id="2055947"/>
    <lineage>
        <taxon>Bacteria</taxon>
        <taxon>Bacillati</taxon>
        <taxon>Actinomycetota</taxon>
        <taxon>Actinomycetes</taxon>
        <taxon>Mycobacteriales</taxon>
        <taxon>Corynebacteriaceae</taxon>
        <taxon>Corynebacterium</taxon>
    </lineage>
</organism>
<dbReference type="GO" id="GO:1903509">
    <property type="term" value="P:liposaccharide metabolic process"/>
    <property type="evidence" value="ECO:0007669"/>
    <property type="project" value="UniProtKB-ARBA"/>
</dbReference>
<evidence type="ECO:0000259" key="3">
    <source>
        <dbReference type="Pfam" id="PF13439"/>
    </source>
</evidence>
<dbReference type="CDD" id="cd03801">
    <property type="entry name" value="GT4_PimA-like"/>
    <property type="match status" value="1"/>
</dbReference>
<dbReference type="GO" id="GO:1901137">
    <property type="term" value="P:carbohydrate derivative biosynthetic process"/>
    <property type="evidence" value="ECO:0007669"/>
    <property type="project" value="UniProtKB-ARBA"/>
</dbReference>
<name>A0A364V820_9CORY</name>
<dbReference type="RefSeq" id="WP_113630205.1">
    <property type="nucleotide sequence ID" value="NZ_QHCV01000012.1"/>
</dbReference>
<reference evidence="4 5" key="1">
    <citation type="journal article" date="2018" name="Syst. Appl. Microbiol.">
        <title>Corynebacterium heidelbergense sp. nov., isolated from the preen glands of Egyptian geese (Alopochen aegyptiacus).</title>
        <authorList>
            <person name="Braun M.S."/>
            <person name="Wang E."/>
            <person name="Zimmermann S."/>
            <person name="Wink M."/>
        </authorList>
    </citation>
    <scope>NUCLEOTIDE SEQUENCE [LARGE SCALE GENOMIC DNA]</scope>
    <source>
        <strain evidence="4 5">647</strain>
    </source>
</reference>
<dbReference type="InterPro" id="IPR028098">
    <property type="entry name" value="Glyco_trans_4-like_N"/>
</dbReference>
<evidence type="ECO:0000313" key="4">
    <source>
        <dbReference type="EMBL" id="RAV32716.1"/>
    </source>
</evidence>
<dbReference type="GO" id="GO:0016758">
    <property type="term" value="F:hexosyltransferase activity"/>
    <property type="evidence" value="ECO:0007669"/>
    <property type="project" value="TreeGrafter"/>
</dbReference>
<dbReference type="InterPro" id="IPR050194">
    <property type="entry name" value="Glycosyltransferase_grp1"/>
</dbReference>
<evidence type="ECO:0000313" key="5">
    <source>
        <dbReference type="Proteomes" id="UP000251577"/>
    </source>
</evidence>
<dbReference type="PANTHER" id="PTHR45947:SF3">
    <property type="entry name" value="SULFOQUINOVOSYL TRANSFERASE SQD2"/>
    <property type="match status" value="1"/>
</dbReference>
<keyword evidence="5" id="KW-1185">Reference proteome</keyword>
<dbReference type="EMBL" id="QHCV01000012">
    <property type="protein sequence ID" value="RAV32716.1"/>
    <property type="molecule type" value="Genomic_DNA"/>
</dbReference>
<keyword evidence="1 4" id="KW-0328">Glycosyltransferase</keyword>
<evidence type="ECO:0000256" key="1">
    <source>
        <dbReference type="ARBA" id="ARBA00022676"/>
    </source>
</evidence>
<dbReference type="Pfam" id="PF13439">
    <property type="entry name" value="Glyco_transf_4"/>
    <property type="match status" value="1"/>
</dbReference>
<dbReference type="Gene3D" id="3.40.50.2000">
    <property type="entry name" value="Glycogen Phosphorylase B"/>
    <property type="match status" value="2"/>
</dbReference>